<feature type="region of interest" description="Disordered" evidence="2">
    <location>
        <begin position="187"/>
        <end position="220"/>
    </location>
</feature>
<protein>
    <submittedName>
        <fullName evidence="3">Cytochrome P450</fullName>
    </submittedName>
</protein>
<dbReference type="PANTHER" id="PTHR46696:SF4">
    <property type="entry name" value="BIOTIN BIOSYNTHESIS CYTOCHROME P450"/>
    <property type="match status" value="1"/>
</dbReference>
<dbReference type="PRINTS" id="PR00359">
    <property type="entry name" value="BP450"/>
</dbReference>
<proteinExistence type="inferred from homology"/>
<reference evidence="4" key="1">
    <citation type="journal article" date="2019" name="Int. J. Syst. Evol. Microbiol.">
        <title>The Global Catalogue of Microorganisms (GCM) 10K type strain sequencing project: providing services to taxonomists for standard genome sequencing and annotation.</title>
        <authorList>
            <consortium name="The Broad Institute Genomics Platform"/>
            <consortium name="The Broad Institute Genome Sequencing Center for Infectious Disease"/>
            <person name="Wu L."/>
            <person name="Ma J."/>
        </authorList>
    </citation>
    <scope>NUCLEOTIDE SEQUENCE [LARGE SCALE GENOMIC DNA]</scope>
    <source>
        <strain evidence="4">JCM 6833</strain>
    </source>
</reference>
<feature type="region of interest" description="Disordered" evidence="2">
    <location>
        <begin position="1"/>
        <end position="20"/>
    </location>
</feature>
<dbReference type="RefSeq" id="WP_344542697.1">
    <property type="nucleotide sequence ID" value="NZ_BAAATD010000005.1"/>
</dbReference>
<keyword evidence="4" id="KW-1185">Reference proteome</keyword>
<evidence type="ECO:0000256" key="1">
    <source>
        <dbReference type="ARBA" id="ARBA00010617"/>
    </source>
</evidence>
<gene>
    <name evidence="3" type="ORF">GCM10010411_38550</name>
</gene>
<dbReference type="EMBL" id="BAAATD010000005">
    <property type="protein sequence ID" value="GAA2601209.1"/>
    <property type="molecule type" value="Genomic_DNA"/>
</dbReference>
<feature type="compositionally biased region" description="Basic and acidic residues" evidence="2">
    <location>
        <begin position="1"/>
        <end position="12"/>
    </location>
</feature>
<dbReference type="InterPro" id="IPR036396">
    <property type="entry name" value="Cyt_P450_sf"/>
</dbReference>
<evidence type="ECO:0000313" key="4">
    <source>
        <dbReference type="Proteomes" id="UP001501509"/>
    </source>
</evidence>
<dbReference type="SUPFAM" id="SSF48264">
    <property type="entry name" value="Cytochrome P450"/>
    <property type="match status" value="1"/>
</dbReference>
<evidence type="ECO:0000313" key="3">
    <source>
        <dbReference type="EMBL" id="GAA2601209.1"/>
    </source>
</evidence>
<name>A0ABP6C9I3_9ACTN</name>
<dbReference type="Gene3D" id="1.10.630.10">
    <property type="entry name" value="Cytochrome P450"/>
    <property type="match status" value="1"/>
</dbReference>
<dbReference type="PANTHER" id="PTHR46696">
    <property type="entry name" value="P450, PUTATIVE (EUROFUNG)-RELATED"/>
    <property type="match status" value="1"/>
</dbReference>
<evidence type="ECO:0000256" key="2">
    <source>
        <dbReference type="SAM" id="MobiDB-lite"/>
    </source>
</evidence>
<comment type="caution">
    <text evidence="3">The sequence shown here is derived from an EMBL/GenBank/DDBJ whole genome shotgun (WGS) entry which is preliminary data.</text>
</comment>
<dbReference type="Proteomes" id="UP001501509">
    <property type="component" value="Unassembled WGS sequence"/>
</dbReference>
<accession>A0ABP6C9I3</accession>
<organism evidence="3 4">
    <name type="scientific">Actinomadura fulvescens</name>
    <dbReference type="NCBI Taxonomy" id="46160"/>
    <lineage>
        <taxon>Bacteria</taxon>
        <taxon>Bacillati</taxon>
        <taxon>Actinomycetota</taxon>
        <taxon>Actinomycetes</taxon>
        <taxon>Streptosporangiales</taxon>
        <taxon>Thermomonosporaceae</taxon>
        <taxon>Actinomadura</taxon>
    </lineage>
</organism>
<comment type="similarity">
    <text evidence="1">Belongs to the cytochrome P450 family.</text>
</comment>
<dbReference type="Pfam" id="PF00067">
    <property type="entry name" value="p450"/>
    <property type="match status" value="1"/>
</dbReference>
<dbReference type="InterPro" id="IPR002397">
    <property type="entry name" value="Cyt_P450_B"/>
</dbReference>
<dbReference type="InterPro" id="IPR001128">
    <property type="entry name" value="Cyt_P450"/>
</dbReference>
<sequence>MASQDGRPDRPAPIDVVDPGLYERGGIPHDRFGWLRDNDPVHWHADPDERVPGFWAVTRHSDVVEVSRRAELFSSAERGAMFTETEPADLVLYRLMILYMDPPDHTRRRSMVNKGFTPRMIKQLTEHVRDIAHQLIDAVAAKGEADFVEDIAAPLPAYVICELLGAPIEDRDRIYRWSNQMIGFDDPEFSGSREAGADDTAAEPPPARSGGSGGSSPHKELGRQAAAEIFAYAGELAALRRAEPRDDIATQLLRSDASGHALTDEEFQLFVLILIIAGNETTRNASSGGMLAFFEHPGQWRRLLDDRSLLRTAPDEIVRWASPVNLFRRTATADTELGGKRIRRGDKVVVFYGSANRDERAIDDPFTFDVGRDPNPHLGFGGGGPHFCLGTHLARLELGVLFEALLERMPDIRLAAEPRRLRSNFINGIKEMRVEFTP</sequence>
<dbReference type="CDD" id="cd11033">
    <property type="entry name" value="CYP142-like"/>
    <property type="match status" value="1"/>
</dbReference>